<dbReference type="EMBL" id="FMTP01000006">
    <property type="protein sequence ID" value="SCW89526.1"/>
    <property type="molecule type" value="Genomic_DNA"/>
</dbReference>
<dbReference type="AlphaFoldDB" id="A0A1G4U794"/>
<evidence type="ECO:0000256" key="9">
    <source>
        <dbReference type="ARBA" id="ARBA00022748"/>
    </source>
</evidence>
<keyword evidence="15" id="KW-1185">Reference proteome</keyword>
<dbReference type="STRING" id="177413.SAMN05660859_3508"/>
<sequence>MSRAFLALLARDLRLALRAGGGAGLGVVFFLAVVVVTPFAIGPDLALLARIGPAILWIGALLASLIGLDRLFSADAEDGALDVLAMGALPLELVAAAKGLAHWIATGLPLVVAAPMLALLLNLAPASIGALTLTLLVGTPAITFLGLIGAAFAAVFRRGGLLVAVLVMPLTIPVLIFAVAATSTALGGTVPFGTPFRILLGLSLAAMVLGPIAAAAALRVARD</sequence>
<dbReference type="NCBIfam" id="TIGR01190">
    <property type="entry name" value="ccmB"/>
    <property type="match status" value="1"/>
</dbReference>
<reference evidence="15" key="1">
    <citation type="submission" date="2016-10" db="EMBL/GenBank/DDBJ databases">
        <authorList>
            <person name="Varghese N."/>
            <person name="Submissions S."/>
        </authorList>
    </citation>
    <scope>NUCLEOTIDE SEQUENCE [LARGE SCALE GENOMIC DNA]</scope>
    <source>
        <strain evidence="15">CGMCC 1.1761</strain>
    </source>
</reference>
<dbReference type="Proteomes" id="UP000198889">
    <property type="component" value="Unassembled WGS sequence"/>
</dbReference>
<evidence type="ECO:0000256" key="4">
    <source>
        <dbReference type="ARBA" id="ARBA00016452"/>
    </source>
</evidence>
<evidence type="ECO:0000256" key="10">
    <source>
        <dbReference type="ARBA" id="ARBA00022989"/>
    </source>
</evidence>
<feature type="transmembrane region" description="Helical" evidence="13">
    <location>
        <begin position="130"/>
        <end position="155"/>
    </location>
</feature>
<organism evidence="14 15">
    <name type="scientific">Ancylobacter rudongensis</name>
    <dbReference type="NCBI Taxonomy" id="177413"/>
    <lineage>
        <taxon>Bacteria</taxon>
        <taxon>Pseudomonadati</taxon>
        <taxon>Pseudomonadota</taxon>
        <taxon>Alphaproteobacteria</taxon>
        <taxon>Hyphomicrobiales</taxon>
        <taxon>Xanthobacteraceae</taxon>
        <taxon>Ancylobacter</taxon>
    </lineage>
</organism>
<feature type="transmembrane region" description="Helical" evidence="13">
    <location>
        <begin position="103"/>
        <end position="123"/>
    </location>
</feature>
<protein>
    <recommendedName>
        <fullName evidence="4 12">Heme exporter protein B</fullName>
    </recommendedName>
</protein>
<feature type="transmembrane region" description="Helical" evidence="13">
    <location>
        <begin position="161"/>
        <end position="186"/>
    </location>
</feature>
<dbReference type="PIRSF" id="PIRSF002764">
    <property type="entry name" value="CcmB"/>
    <property type="match status" value="1"/>
</dbReference>
<dbReference type="Pfam" id="PF03379">
    <property type="entry name" value="CcmB"/>
    <property type="match status" value="1"/>
</dbReference>
<evidence type="ECO:0000256" key="8">
    <source>
        <dbReference type="ARBA" id="ARBA00022692"/>
    </source>
</evidence>
<comment type="subcellular location">
    <subcellularLocation>
        <location evidence="2">Cell inner membrane</location>
        <topology evidence="2">Multi-pass membrane protein</topology>
    </subcellularLocation>
</comment>
<gene>
    <name evidence="14" type="ORF">SAMN05660859_3508</name>
</gene>
<feature type="transmembrane region" description="Helical" evidence="13">
    <location>
        <begin position="198"/>
        <end position="221"/>
    </location>
</feature>
<evidence type="ECO:0000256" key="3">
    <source>
        <dbReference type="ARBA" id="ARBA00010544"/>
    </source>
</evidence>
<dbReference type="PANTHER" id="PTHR30070:SF1">
    <property type="entry name" value="CYTOCHROME C BIOGENESIS B-RELATED"/>
    <property type="match status" value="1"/>
</dbReference>
<dbReference type="GO" id="GO:0005886">
    <property type="term" value="C:plasma membrane"/>
    <property type="evidence" value="ECO:0007669"/>
    <property type="project" value="UniProtKB-SubCell"/>
</dbReference>
<feature type="transmembrane region" description="Helical" evidence="13">
    <location>
        <begin position="21"/>
        <end position="41"/>
    </location>
</feature>
<dbReference type="PANTHER" id="PTHR30070">
    <property type="entry name" value="HEME EXPORTER PROTEIN B"/>
    <property type="match status" value="1"/>
</dbReference>
<keyword evidence="5 12" id="KW-0813">Transport</keyword>
<keyword evidence="11 12" id="KW-0472">Membrane</keyword>
<evidence type="ECO:0000256" key="13">
    <source>
        <dbReference type="SAM" id="Phobius"/>
    </source>
</evidence>
<comment type="function">
    <text evidence="1 12">Required for the export of heme to the periplasm for the biogenesis of c-type cytochromes.</text>
</comment>
<keyword evidence="6 12" id="KW-1003">Cell membrane</keyword>
<evidence type="ECO:0000256" key="5">
    <source>
        <dbReference type="ARBA" id="ARBA00022448"/>
    </source>
</evidence>
<dbReference type="PRINTS" id="PR01414">
    <property type="entry name" value="CCMBBIOGNSIS"/>
</dbReference>
<dbReference type="RefSeq" id="WP_091442221.1">
    <property type="nucleotide sequence ID" value="NZ_FMTP01000006.1"/>
</dbReference>
<evidence type="ECO:0000313" key="15">
    <source>
        <dbReference type="Proteomes" id="UP000198889"/>
    </source>
</evidence>
<dbReference type="InterPro" id="IPR026031">
    <property type="entry name" value="Cyt_c_CcmB_bac"/>
</dbReference>
<feature type="transmembrane region" description="Helical" evidence="13">
    <location>
        <begin position="47"/>
        <end position="68"/>
    </location>
</feature>
<keyword evidence="10 13" id="KW-1133">Transmembrane helix</keyword>
<evidence type="ECO:0000256" key="12">
    <source>
        <dbReference type="PIRNR" id="PIRNR002764"/>
    </source>
</evidence>
<keyword evidence="9 12" id="KW-0201">Cytochrome c-type biogenesis</keyword>
<proteinExistence type="inferred from homology"/>
<comment type="similarity">
    <text evidence="3 12">Belongs to the CcmB/CycW/HelB family.</text>
</comment>
<accession>A0A1G4U794</accession>
<keyword evidence="7 12" id="KW-0997">Cell inner membrane</keyword>
<evidence type="ECO:0000256" key="1">
    <source>
        <dbReference type="ARBA" id="ARBA00002442"/>
    </source>
</evidence>
<name>A0A1G4U794_9HYPH</name>
<evidence type="ECO:0000256" key="6">
    <source>
        <dbReference type="ARBA" id="ARBA00022475"/>
    </source>
</evidence>
<keyword evidence="8 13" id="KW-0812">Transmembrane</keyword>
<dbReference type="GO" id="GO:1903607">
    <property type="term" value="P:cytochrome c biosynthetic process"/>
    <property type="evidence" value="ECO:0007669"/>
    <property type="project" value="TreeGrafter"/>
</dbReference>
<dbReference type="GO" id="GO:0017004">
    <property type="term" value="P:cytochrome complex assembly"/>
    <property type="evidence" value="ECO:0007669"/>
    <property type="project" value="UniProtKB-KW"/>
</dbReference>
<dbReference type="GO" id="GO:0015232">
    <property type="term" value="F:heme transmembrane transporter activity"/>
    <property type="evidence" value="ECO:0007669"/>
    <property type="project" value="InterPro"/>
</dbReference>
<evidence type="ECO:0000313" key="14">
    <source>
        <dbReference type="EMBL" id="SCW89526.1"/>
    </source>
</evidence>
<evidence type="ECO:0000256" key="11">
    <source>
        <dbReference type="ARBA" id="ARBA00023136"/>
    </source>
</evidence>
<dbReference type="InterPro" id="IPR003544">
    <property type="entry name" value="Cyt_c_biogenesis_CcmB"/>
</dbReference>
<evidence type="ECO:0000256" key="7">
    <source>
        <dbReference type="ARBA" id="ARBA00022519"/>
    </source>
</evidence>
<evidence type="ECO:0000256" key="2">
    <source>
        <dbReference type="ARBA" id="ARBA00004429"/>
    </source>
</evidence>